<keyword evidence="1" id="KW-1133">Transmembrane helix</keyword>
<feature type="transmembrane region" description="Helical" evidence="1">
    <location>
        <begin position="38"/>
        <end position="66"/>
    </location>
</feature>
<proteinExistence type="predicted"/>
<sequence>MKTTTFRSFAAELEDAAEACLRTVRGGLRTFSALPWPALLLAAVLVACAITVIPLALTLFAIFLAVKYAVLAINSDKKTPIEE</sequence>
<evidence type="ECO:0000256" key="1">
    <source>
        <dbReference type="SAM" id="Phobius"/>
    </source>
</evidence>
<keyword evidence="1" id="KW-0812">Transmembrane</keyword>
<evidence type="ECO:0000313" key="2">
    <source>
        <dbReference type="EMBL" id="MFC3461209.1"/>
    </source>
</evidence>
<accession>A0ABV7PPX1</accession>
<organism evidence="2 3">
    <name type="scientific">Massilia haematophila</name>
    <dbReference type="NCBI Taxonomy" id="457923"/>
    <lineage>
        <taxon>Bacteria</taxon>
        <taxon>Pseudomonadati</taxon>
        <taxon>Pseudomonadota</taxon>
        <taxon>Betaproteobacteria</taxon>
        <taxon>Burkholderiales</taxon>
        <taxon>Oxalobacteraceae</taxon>
        <taxon>Telluria group</taxon>
        <taxon>Massilia</taxon>
    </lineage>
</organism>
<keyword evidence="3" id="KW-1185">Reference proteome</keyword>
<dbReference type="RefSeq" id="WP_312549437.1">
    <property type="nucleotide sequence ID" value="NZ_JBHRVV010000001.1"/>
</dbReference>
<evidence type="ECO:0000313" key="3">
    <source>
        <dbReference type="Proteomes" id="UP001595665"/>
    </source>
</evidence>
<comment type="caution">
    <text evidence="2">The sequence shown here is derived from an EMBL/GenBank/DDBJ whole genome shotgun (WGS) entry which is preliminary data.</text>
</comment>
<protein>
    <submittedName>
        <fullName evidence="2">Uncharacterized protein</fullName>
    </submittedName>
</protein>
<dbReference type="EMBL" id="JBHRVV010000001">
    <property type="protein sequence ID" value="MFC3461209.1"/>
    <property type="molecule type" value="Genomic_DNA"/>
</dbReference>
<keyword evidence="1" id="KW-0472">Membrane</keyword>
<name>A0ABV7PPX1_9BURK</name>
<reference evidence="3" key="1">
    <citation type="journal article" date="2019" name="Int. J. Syst. Evol. Microbiol.">
        <title>The Global Catalogue of Microorganisms (GCM) 10K type strain sequencing project: providing services to taxonomists for standard genome sequencing and annotation.</title>
        <authorList>
            <consortium name="The Broad Institute Genomics Platform"/>
            <consortium name="The Broad Institute Genome Sequencing Center for Infectious Disease"/>
            <person name="Wu L."/>
            <person name="Ma J."/>
        </authorList>
    </citation>
    <scope>NUCLEOTIDE SEQUENCE [LARGE SCALE GENOMIC DNA]</scope>
    <source>
        <strain evidence="3">CCM 7480</strain>
    </source>
</reference>
<gene>
    <name evidence="2" type="ORF">ACFOPH_23655</name>
</gene>
<dbReference type="Proteomes" id="UP001595665">
    <property type="component" value="Unassembled WGS sequence"/>
</dbReference>